<gene>
    <name evidence="2" type="ORF">F6J89_32060</name>
</gene>
<protein>
    <submittedName>
        <fullName evidence="2">Flotillin family protein</fullName>
    </submittedName>
</protein>
<evidence type="ECO:0000256" key="1">
    <source>
        <dbReference type="SAM" id="Phobius"/>
    </source>
</evidence>
<reference evidence="2" key="1">
    <citation type="submission" date="2019-11" db="EMBL/GenBank/DDBJ databases">
        <title>Genomic insights into an expanded diversity of filamentous marine cyanobacteria reveals the extraordinary biosynthetic potential of Moorea and Okeania.</title>
        <authorList>
            <person name="Ferreira Leao T."/>
            <person name="Wang M."/>
            <person name="Moss N."/>
            <person name="Da Silva R."/>
            <person name="Sanders J."/>
            <person name="Nurk S."/>
            <person name="Gurevich A."/>
            <person name="Humphrey G."/>
            <person name="Reher R."/>
            <person name="Zhu Q."/>
            <person name="Belda-Ferre P."/>
            <person name="Glukhov E."/>
            <person name="Rex R."/>
            <person name="Dorrestein P.C."/>
            <person name="Knight R."/>
            <person name="Pevzner P."/>
            <person name="Gerwick W.H."/>
            <person name="Gerwick L."/>
        </authorList>
    </citation>
    <scope>NUCLEOTIDE SEQUENCE</scope>
    <source>
        <strain evidence="2">SIO1C4</strain>
    </source>
</reference>
<dbReference type="AlphaFoldDB" id="A0A6B3NPF6"/>
<keyword evidence="1" id="KW-1133">Transmembrane helix</keyword>
<sequence length="101" mass="11352">MEFTSKFQPSLAEETAVVQLAQVTPNPPVSVERNNFQGQLFTALPIALSLFGVIVLIWFLNTFMRICKPNEVLILSGRKHRTKDGQELGYRVIFGGRTICI</sequence>
<organism evidence="2">
    <name type="scientific">Symploca sp. SIO1C4</name>
    <dbReference type="NCBI Taxonomy" id="2607765"/>
    <lineage>
        <taxon>Bacteria</taxon>
        <taxon>Bacillati</taxon>
        <taxon>Cyanobacteriota</taxon>
        <taxon>Cyanophyceae</taxon>
        <taxon>Coleofasciculales</taxon>
        <taxon>Coleofasciculaceae</taxon>
        <taxon>Symploca</taxon>
    </lineage>
</organism>
<feature type="transmembrane region" description="Helical" evidence="1">
    <location>
        <begin position="40"/>
        <end position="60"/>
    </location>
</feature>
<feature type="non-terminal residue" evidence="2">
    <location>
        <position position="101"/>
    </location>
</feature>
<keyword evidence="1" id="KW-0812">Transmembrane</keyword>
<dbReference type="EMBL" id="JAAHFQ010001074">
    <property type="protein sequence ID" value="NER32114.1"/>
    <property type="molecule type" value="Genomic_DNA"/>
</dbReference>
<comment type="caution">
    <text evidence="2">The sequence shown here is derived from an EMBL/GenBank/DDBJ whole genome shotgun (WGS) entry which is preliminary data.</text>
</comment>
<accession>A0A6B3NPF6</accession>
<evidence type="ECO:0000313" key="2">
    <source>
        <dbReference type="EMBL" id="NER32114.1"/>
    </source>
</evidence>
<keyword evidence="1" id="KW-0472">Membrane</keyword>
<proteinExistence type="predicted"/>
<name>A0A6B3NPF6_9CYAN</name>